<name>A0A852WZV3_9MICO</name>
<dbReference type="Pfam" id="PF03572">
    <property type="entry name" value="Peptidase_S41"/>
    <property type="match status" value="1"/>
</dbReference>
<proteinExistence type="predicted"/>
<keyword evidence="2" id="KW-0645">Protease</keyword>
<gene>
    <name evidence="2" type="ORF">BJY17_002497</name>
</gene>
<organism evidence="2 3">
    <name type="scientific">Agromyces hippuratus</name>
    <dbReference type="NCBI Taxonomy" id="286438"/>
    <lineage>
        <taxon>Bacteria</taxon>
        <taxon>Bacillati</taxon>
        <taxon>Actinomycetota</taxon>
        <taxon>Actinomycetes</taxon>
        <taxon>Micrococcales</taxon>
        <taxon>Microbacteriaceae</taxon>
        <taxon>Agromyces</taxon>
    </lineage>
</organism>
<dbReference type="SMART" id="SM00245">
    <property type="entry name" value="TSPc"/>
    <property type="match status" value="1"/>
</dbReference>
<dbReference type="Gene3D" id="3.90.226.10">
    <property type="entry name" value="2-enoyl-CoA Hydratase, Chain A, domain 1"/>
    <property type="match status" value="1"/>
</dbReference>
<dbReference type="Gene3D" id="3.30.750.44">
    <property type="match status" value="1"/>
</dbReference>
<protein>
    <submittedName>
        <fullName evidence="2">C-terminal processing protease CtpA/Prc</fullName>
    </submittedName>
</protein>
<evidence type="ECO:0000259" key="1">
    <source>
        <dbReference type="SMART" id="SM00245"/>
    </source>
</evidence>
<dbReference type="EMBL" id="JACCFI010000001">
    <property type="protein sequence ID" value="NYG21750.1"/>
    <property type="molecule type" value="Genomic_DNA"/>
</dbReference>
<dbReference type="PANTHER" id="PTHR11261:SF3">
    <property type="entry name" value="RETINOL-BINDING PROTEIN 3"/>
    <property type="match status" value="1"/>
</dbReference>
<sequence>MGTTHPSNSDLVDAALGHLERLYVFPEVADTTSAAIRELEQAGSFAGLDEAEFCARLTAELQSRTNDKHLRVRARIQPPAENAGRSQEEVVAALVAKFRDDNWGIAKVERLDGNIGLIDLRMIVDASLAGPAIAAAMELVSRTDALVFDLRACLGGSPNAVQSWISHLTADDETQLSSVQEREGASLRQYWTLADVAGPRYLDRDVFVLTSGATFSGAEQFGYDLQAIGRATIVGAATGGGAHPTRFIPISDTIEITVPFARAVNPVTGTNWEGVGVVPDIAVDPADALQAAIDEAGRRIGERAAAAG</sequence>
<dbReference type="GO" id="GO:0006508">
    <property type="term" value="P:proteolysis"/>
    <property type="evidence" value="ECO:0007669"/>
    <property type="project" value="UniProtKB-KW"/>
</dbReference>
<dbReference type="AlphaFoldDB" id="A0A852WZV3"/>
<feature type="domain" description="Tail specific protease" evidence="1">
    <location>
        <begin position="87"/>
        <end position="284"/>
    </location>
</feature>
<dbReference type="RefSeq" id="WP_179551643.1">
    <property type="nucleotide sequence ID" value="NZ_JACCFI010000001.1"/>
</dbReference>
<accession>A0A852WZV3</accession>
<keyword evidence="2" id="KW-0378">Hydrolase</keyword>
<evidence type="ECO:0000313" key="2">
    <source>
        <dbReference type="EMBL" id="NYG21750.1"/>
    </source>
</evidence>
<comment type="caution">
    <text evidence="2">The sequence shown here is derived from an EMBL/GenBank/DDBJ whole genome shotgun (WGS) entry which is preliminary data.</text>
</comment>
<dbReference type="PANTHER" id="PTHR11261">
    <property type="entry name" value="INTERPHOTORECEPTOR RETINOID-BINDING PROTEIN"/>
    <property type="match status" value="1"/>
</dbReference>
<dbReference type="SUPFAM" id="SSF52096">
    <property type="entry name" value="ClpP/crotonase"/>
    <property type="match status" value="1"/>
</dbReference>
<dbReference type="InterPro" id="IPR005151">
    <property type="entry name" value="Tail-specific_protease"/>
</dbReference>
<keyword evidence="3" id="KW-1185">Reference proteome</keyword>
<dbReference type="CDD" id="cd07563">
    <property type="entry name" value="Peptidase_S41_IRBP"/>
    <property type="match status" value="1"/>
</dbReference>
<dbReference type="Proteomes" id="UP000549066">
    <property type="component" value="Unassembled WGS sequence"/>
</dbReference>
<reference evidence="2 3" key="1">
    <citation type="submission" date="2020-07" db="EMBL/GenBank/DDBJ databases">
        <title>Sequencing the genomes of 1000 actinobacteria strains.</title>
        <authorList>
            <person name="Klenk H.-P."/>
        </authorList>
    </citation>
    <scope>NUCLEOTIDE SEQUENCE [LARGE SCALE GENOMIC DNA]</scope>
    <source>
        <strain evidence="2 3">DSM 8598</strain>
    </source>
</reference>
<dbReference type="Pfam" id="PF11918">
    <property type="entry name" value="Peptidase_S41_N"/>
    <property type="match status" value="1"/>
</dbReference>
<dbReference type="InterPro" id="IPR029045">
    <property type="entry name" value="ClpP/crotonase-like_dom_sf"/>
</dbReference>
<evidence type="ECO:0000313" key="3">
    <source>
        <dbReference type="Proteomes" id="UP000549066"/>
    </source>
</evidence>
<dbReference type="GO" id="GO:0008236">
    <property type="term" value="F:serine-type peptidase activity"/>
    <property type="evidence" value="ECO:0007669"/>
    <property type="project" value="InterPro"/>
</dbReference>